<gene>
    <name evidence="1" type="ORF">IRJ41_014121</name>
</gene>
<sequence length="148" mass="16417">MANVSFLDSVMSRGLCRLVLACAHHSKLQLALGRPFKAIGIRSVQKQQRCSVPHFLSPLPALWTADRYTHAARPTNPFSFLYKYVCQTTATAIQGPTGTHPPVATRERWREEEDIEGVIKSVGDGKDTNTLTRHDRTLNGTLGSLQQC</sequence>
<keyword evidence="2" id="KW-1185">Reference proteome</keyword>
<dbReference type="EMBL" id="JAFHDT010000001">
    <property type="protein sequence ID" value="KAI7814384.1"/>
    <property type="molecule type" value="Genomic_DNA"/>
</dbReference>
<reference evidence="1" key="1">
    <citation type="submission" date="2021-02" db="EMBL/GenBank/DDBJ databases">
        <title>Comparative genomics reveals that relaxation of natural selection precedes convergent phenotypic evolution of cavefish.</title>
        <authorList>
            <person name="Peng Z."/>
        </authorList>
    </citation>
    <scope>NUCLEOTIDE SEQUENCE</scope>
    <source>
        <tissue evidence="1">Muscle</tissue>
    </source>
</reference>
<comment type="caution">
    <text evidence="1">The sequence shown here is derived from an EMBL/GenBank/DDBJ whole genome shotgun (WGS) entry which is preliminary data.</text>
</comment>
<dbReference type="AlphaFoldDB" id="A0A9W7X5Z9"/>
<dbReference type="Proteomes" id="UP001059041">
    <property type="component" value="Linkage Group LG1"/>
</dbReference>
<accession>A0A9W7X5Z9</accession>
<organism evidence="1 2">
    <name type="scientific">Triplophysa rosa</name>
    <name type="common">Cave loach</name>
    <dbReference type="NCBI Taxonomy" id="992332"/>
    <lineage>
        <taxon>Eukaryota</taxon>
        <taxon>Metazoa</taxon>
        <taxon>Chordata</taxon>
        <taxon>Craniata</taxon>
        <taxon>Vertebrata</taxon>
        <taxon>Euteleostomi</taxon>
        <taxon>Actinopterygii</taxon>
        <taxon>Neopterygii</taxon>
        <taxon>Teleostei</taxon>
        <taxon>Ostariophysi</taxon>
        <taxon>Cypriniformes</taxon>
        <taxon>Nemacheilidae</taxon>
        <taxon>Triplophysa</taxon>
    </lineage>
</organism>
<name>A0A9W7X5Z9_TRIRA</name>
<evidence type="ECO:0000313" key="1">
    <source>
        <dbReference type="EMBL" id="KAI7814384.1"/>
    </source>
</evidence>
<proteinExistence type="predicted"/>
<protein>
    <submittedName>
        <fullName evidence="1">Uncharacterized protein</fullName>
    </submittedName>
</protein>
<evidence type="ECO:0000313" key="2">
    <source>
        <dbReference type="Proteomes" id="UP001059041"/>
    </source>
</evidence>